<organism evidence="2">
    <name type="scientific">Bactrocera latifrons</name>
    <name type="common">Malaysian fruit fly</name>
    <name type="synonym">Chaetodacus latifrons</name>
    <dbReference type="NCBI Taxonomy" id="174628"/>
    <lineage>
        <taxon>Eukaryota</taxon>
        <taxon>Metazoa</taxon>
        <taxon>Ecdysozoa</taxon>
        <taxon>Arthropoda</taxon>
        <taxon>Hexapoda</taxon>
        <taxon>Insecta</taxon>
        <taxon>Pterygota</taxon>
        <taxon>Neoptera</taxon>
        <taxon>Endopterygota</taxon>
        <taxon>Diptera</taxon>
        <taxon>Brachycera</taxon>
        <taxon>Muscomorpha</taxon>
        <taxon>Tephritoidea</taxon>
        <taxon>Tephritidae</taxon>
        <taxon>Bactrocera</taxon>
        <taxon>Bactrocera</taxon>
    </lineage>
</organism>
<gene>
    <name evidence="2" type="ORF">c0_g1_i1</name>
</gene>
<reference evidence="2" key="1">
    <citation type="submission" date="2015-06" db="EMBL/GenBank/DDBJ databases">
        <authorList>
            <person name="Hoefler B.C."/>
            <person name="Straight P.D."/>
        </authorList>
    </citation>
    <scope>NUCLEOTIDE SEQUENCE</scope>
</reference>
<keyword evidence="1" id="KW-1133">Transmembrane helix</keyword>
<name>A0A0K8VAC6_BACLA</name>
<dbReference type="AlphaFoldDB" id="A0A0K8VAC6"/>
<feature type="non-terminal residue" evidence="2">
    <location>
        <position position="308"/>
    </location>
</feature>
<keyword evidence="1" id="KW-0472">Membrane</keyword>
<dbReference type="OrthoDB" id="6436512at2759"/>
<feature type="transmembrane region" description="Helical" evidence="1">
    <location>
        <begin position="21"/>
        <end position="41"/>
    </location>
</feature>
<evidence type="ECO:0000256" key="1">
    <source>
        <dbReference type="SAM" id="Phobius"/>
    </source>
</evidence>
<evidence type="ECO:0000313" key="2">
    <source>
        <dbReference type="EMBL" id="JAI35904.1"/>
    </source>
</evidence>
<sequence>LRPTTKAREKLQFNSKYFRVFLANMLLNALIVALLPLAAYAKDAANIFLPTDRSGPNRFFSFRPLGDDVAMGLDFELPFLKVPIKRYVDKYGNSPAMVNINTASLVTSGLMAGGSLFVAHLLRSLRFLKGRSAEDEETIYLENGIKNTDKKIFTEEETKKREKRYADSKNNFYDAKNLFDHFRLVYKNGTGERIETTLPSLFERIEETFLDNKIDIGACVQKAICLMLQESSQKVRHGQATSMQKIIDGLTSFSWMLDVFAPYGELRKALKAGKTHTSTSCVVAYPTCHWANPASELTELLSNHVKFT</sequence>
<protein>
    <submittedName>
        <fullName evidence="2">Uncharacterized protein</fullName>
    </submittedName>
</protein>
<keyword evidence="1" id="KW-0812">Transmembrane</keyword>
<proteinExistence type="predicted"/>
<dbReference type="EMBL" id="GDHF01016410">
    <property type="protein sequence ID" value="JAI35904.1"/>
    <property type="molecule type" value="Transcribed_RNA"/>
</dbReference>
<feature type="non-terminal residue" evidence="2">
    <location>
        <position position="1"/>
    </location>
</feature>
<feature type="transmembrane region" description="Helical" evidence="1">
    <location>
        <begin position="100"/>
        <end position="122"/>
    </location>
</feature>
<accession>A0A0K8VAC6</accession>